<name>A0A9P4PNM7_9PLEO</name>
<protein>
    <submittedName>
        <fullName evidence="1">Uncharacterized protein</fullName>
    </submittedName>
</protein>
<evidence type="ECO:0000313" key="1">
    <source>
        <dbReference type="EMBL" id="KAF2448449.1"/>
    </source>
</evidence>
<dbReference type="EMBL" id="MU001495">
    <property type="protein sequence ID" value="KAF2448449.1"/>
    <property type="molecule type" value="Genomic_DNA"/>
</dbReference>
<dbReference type="Proteomes" id="UP000799764">
    <property type="component" value="Unassembled WGS sequence"/>
</dbReference>
<comment type="caution">
    <text evidence="1">The sequence shown here is derived from an EMBL/GenBank/DDBJ whole genome shotgun (WGS) entry which is preliminary data.</text>
</comment>
<proteinExistence type="predicted"/>
<dbReference type="AlphaFoldDB" id="A0A9P4PNM7"/>
<organism evidence="1 2">
    <name type="scientific">Karstenula rhodostoma CBS 690.94</name>
    <dbReference type="NCBI Taxonomy" id="1392251"/>
    <lineage>
        <taxon>Eukaryota</taxon>
        <taxon>Fungi</taxon>
        <taxon>Dikarya</taxon>
        <taxon>Ascomycota</taxon>
        <taxon>Pezizomycotina</taxon>
        <taxon>Dothideomycetes</taxon>
        <taxon>Pleosporomycetidae</taxon>
        <taxon>Pleosporales</taxon>
        <taxon>Massarineae</taxon>
        <taxon>Didymosphaeriaceae</taxon>
        <taxon>Karstenula</taxon>
    </lineage>
</organism>
<accession>A0A9P4PNM7</accession>
<dbReference type="OrthoDB" id="3682662at2759"/>
<evidence type="ECO:0000313" key="2">
    <source>
        <dbReference type="Proteomes" id="UP000799764"/>
    </source>
</evidence>
<keyword evidence="2" id="KW-1185">Reference proteome</keyword>
<gene>
    <name evidence="1" type="ORF">P171DRAFT_481517</name>
</gene>
<sequence>MAPPPVFRGETTLTTIQTIDQLTTRVHELFQQAFDLYHDSKHAIVASERENASLQLRVLSETLQKDIAGQQEVSASLNVTDVAEVHVTAGYTKDEAVIRAKEDLAGLSRRIETIERLISKIVAEMVYGNFSQ</sequence>
<reference evidence="1" key="1">
    <citation type="journal article" date="2020" name="Stud. Mycol.">
        <title>101 Dothideomycetes genomes: a test case for predicting lifestyles and emergence of pathogens.</title>
        <authorList>
            <person name="Haridas S."/>
            <person name="Albert R."/>
            <person name="Binder M."/>
            <person name="Bloem J."/>
            <person name="Labutti K."/>
            <person name="Salamov A."/>
            <person name="Andreopoulos B."/>
            <person name="Baker S."/>
            <person name="Barry K."/>
            <person name="Bills G."/>
            <person name="Bluhm B."/>
            <person name="Cannon C."/>
            <person name="Castanera R."/>
            <person name="Culley D."/>
            <person name="Daum C."/>
            <person name="Ezra D."/>
            <person name="Gonzalez J."/>
            <person name="Henrissat B."/>
            <person name="Kuo A."/>
            <person name="Liang C."/>
            <person name="Lipzen A."/>
            <person name="Lutzoni F."/>
            <person name="Magnuson J."/>
            <person name="Mondo S."/>
            <person name="Nolan M."/>
            <person name="Ohm R."/>
            <person name="Pangilinan J."/>
            <person name="Park H.-J."/>
            <person name="Ramirez L."/>
            <person name="Alfaro M."/>
            <person name="Sun H."/>
            <person name="Tritt A."/>
            <person name="Yoshinaga Y."/>
            <person name="Zwiers L.-H."/>
            <person name="Turgeon B."/>
            <person name="Goodwin S."/>
            <person name="Spatafora J."/>
            <person name="Crous P."/>
            <person name="Grigoriev I."/>
        </authorList>
    </citation>
    <scope>NUCLEOTIDE SEQUENCE</scope>
    <source>
        <strain evidence="1">CBS 690.94</strain>
    </source>
</reference>